<dbReference type="KEGG" id="cgrn:4412665_01209"/>
<evidence type="ECO:0000313" key="2">
    <source>
        <dbReference type="Proteomes" id="UP000215332"/>
    </source>
</evidence>
<dbReference type="InterPro" id="IPR014718">
    <property type="entry name" value="GH-type_carb-bd"/>
</dbReference>
<dbReference type="InterPro" id="IPR011013">
    <property type="entry name" value="Gal_mutarotase_sf_dom"/>
</dbReference>
<dbReference type="eggNOG" id="COG2017">
    <property type="taxonomic scope" value="Bacteria"/>
</dbReference>
<dbReference type="Gene3D" id="2.70.98.10">
    <property type="match status" value="1"/>
</dbReference>
<accession>A0A239WN66</accession>
<name>A0A239WN66_9ACTN</name>
<dbReference type="GO" id="GO:0004034">
    <property type="term" value="F:aldose 1-epimerase activity"/>
    <property type="evidence" value="ECO:0007669"/>
    <property type="project" value="UniProtKB-EC"/>
</dbReference>
<protein>
    <submittedName>
        <fullName evidence="1">Aldose 1-epimerase</fullName>
        <ecNumber evidence="1">5.1.3.3</ecNumber>
    </submittedName>
</protein>
<keyword evidence="1" id="KW-0413">Isomerase</keyword>
<organism evidence="1 2">
    <name type="scientific">Cutibacterium granulosum</name>
    <dbReference type="NCBI Taxonomy" id="33011"/>
    <lineage>
        <taxon>Bacteria</taxon>
        <taxon>Bacillati</taxon>
        <taxon>Actinomycetota</taxon>
        <taxon>Actinomycetes</taxon>
        <taxon>Propionibacteriales</taxon>
        <taxon>Propionibacteriaceae</taxon>
        <taxon>Cutibacterium</taxon>
    </lineage>
</organism>
<sequence length="300" mass="32778">MTSSDAQNHPTLPTGEQYEISGGGYCAVVTEQGATLRALSHDGVDLIVPTAVDAVPTDARGQHLLPWPNRVRDGRYVFDGQPQQLAINEVERGNAIHGLARWSMWRLVELGQDTVRQRLVIAPQDGWPGMLEALLTHHLDAGGMTVHLAARNVGTTAVPFGYAAHPYLVMTGSIDQWQVSSPFRTCAVVDERLLPVEVATVQGSTDLSDTTLGERHLDTAFTGGPGGSWQIQLRCGDERRVLWADEHFGWVQIYTPDDRSSLAVEPMTCGPDAFNEGPTHDSMLRLEPGSGVEMRWGIHL</sequence>
<evidence type="ECO:0000313" key="1">
    <source>
        <dbReference type="EMBL" id="SNV35308.1"/>
    </source>
</evidence>
<reference evidence="1 2" key="1">
    <citation type="submission" date="2017-06" db="EMBL/GenBank/DDBJ databases">
        <authorList>
            <consortium name="Pathogen Informatics"/>
        </authorList>
    </citation>
    <scope>NUCLEOTIDE SEQUENCE [LARGE SCALE GENOMIC DNA]</scope>
    <source>
        <strain evidence="1 2">NCTC11865</strain>
    </source>
</reference>
<dbReference type="GO" id="GO:0030246">
    <property type="term" value="F:carbohydrate binding"/>
    <property type="evidence" value="ECO:0007669"/>
    <property type="project" value="InterPro"/>
</dbReference>
<proteinExistence type="predicted"/>
<dbReference type="Pfam" id="PF01263">
    <property type="entry name" value="Aldose_epim"/>
    <property type="match status" value="1"/>
</dbReference>
<dbReference type="InterPro" id="IPR037480">
    <property type="entry name" value="YihR-like"/>
</dbReference>
<dbReference type="RefSeq" id="WP_065860897.1">
    <property type="nucleotide sequence ID" value="NZ_LT906441.1"/>
</dbReference>
<dbReference type="EMBL" id="LT906441">
    <property type="protein sequence ID" value="SNV35308.1"/>
    <property type="molecule type" value="Genomic_DNA"/>
</dbReference>
<dbReference type="CDD" id="cd09022">
    <property type="entry name" value="Aldose_epim_Ec_YihR"/>
    <property type="match status" value="1"/>
</dbReference>
<gene>
    <name evidence="1" type="primary">galM</name>
    <name evidence="1" type="ORF">SAMEA4412665_01209</name>
</gene>
<dbReference type="Proteomes" id="UP000215332">
    <property type="component" value="Chromosome 1"/>
</dbReference>
<dbReference type="AlphaFoldDB" id="A0A239WN66"/>
<dbReference type="InterPro" id="IPR008183">
    <property type="entry name" value="Aldose_1/G6P_1-epimerase"/>
</dbReference>
<dbReference type="SUPFAM" id="SSF74650">
    <property type="entry name" value="Galactose mutarotase-like"/>
    <property type="match status" value="1"/>
</dbReference>
<dbReference type="GO" id="GO:0005975">
    <property type="term" value="P:carbohydrate metabolic process"/>
    <property type="evidence" value="ECO:0007669"/>
    <property type="project" value="InterPro"/>
</dbReference>
<dbReference type="EC" id="5.1.3.3" evidence="1"/>